<sequence length="648" mass="68014">MKISSKLIAAAAGLLLCFAGCAQKSALSFKAGTYRAEAQGNGGPVPVSVTFTNKAVKSIIVEANKETPGIADPAIQKIPEAIVKGQTLAVDTISGCTVTCNAIIAAVTDCVVQAGGDVAAMQVKKIAKAKAGKPIERNVDVVVIGGGGAGLAAAGSAAQEGAKVVLIEKAAALGGNTIRAGGAYNAVDPERQANVPTDASLKKSLEDIQKLSADSVDPEYRETLATLQKQIADYLARNSDSLFDSVELHTYQTYKGGKRTGLDGTPIYGNYKLVNLLTSQSLDALNWLASNDESVHINDNIYTVLGGLWPRAHKLSLPVGRGFIEPLQKLNEKYGTEIMLETKATELIVKNGRVVGVKAEKSDGTKVTLNAKKAVIMAAGGYGANPKMAIEYDDYWGCLTEDMPTTNTQLTTGDGIVMGKAAGANLVGMGFIQLMPSSHPVTGSLGGGLWTSAENQVFVNKEGKRFVSEYESRDVMAKAALQQPDGMFWIICDQSTAGNPQHGGQNGWGNDIDELIKDGSVLTSDTLEGLAAQIGCDPKTLTAEIAKYNRFCETGEDTDFHKTKLGEKIDVGPFWATPRKPSIHHTMGGLEINENAQVLDANGAPIPSFYAAGEVTGGIHAGNRVGGNALVDIMVFGRIAGKNAAAEK</sequence>
<dbReference type="PANTHER" id="PTHR43400">
    <property type="entry name" value="FUMARATE REDUCTASE"/>
    <property type="match status" value="1"/>
</dbReference>
<feature type="signal peptide" evidence="5">
    <location>
        <begin position="1"/>
        <end position="22"/>
    </location>
</feature>
<dbReference type="Gene3D" id="3.90.700.10">
    <property type="entry name" value="Succinate dehydrogenase/fumarate reductase flavoprotein, catalytic domain"/>
    <property type="match status" value="1"/>
</dbReference>
<accession>S3K277</accession>
<evidence type="ECO:0000256" key="5">
    <source>
        <dbReference type="RuleBase" id="RU366062"/>
    </source>
</evidence>
<comment type="cofactor">
    <cofactor evidence="5">
        <name>FMN</name>
        <dbReference type="ChEBI" id="CHEBI:58210"/>
    </cofactor>
    <text evidence="5">Binds 1 or 2 FMN covalently per subunit.</text>
</comment>
<dbReference type="GO" id="GO:0016491">
    <property type="term" value="F:oxidoreductase activity"/>
    <property type="evidence" value="ECO:0007669"/>
    <property type="project" value="UniProtKB-KW"/>
</dbReference>
<keyword evidence="8" id="KW-1185">Reference proteome</keyword>
<dbReference type="NCBIfam" id="TIGR01813">
    <property type="entry name" value="flavo_cyto_c"/>
    <property type="match status" value="1"/>
</dbReference>
<dbReference type="InterPro" id="IPR027477">
    <property type="entry name" value="Succ_DH/fumarate_Rdtase_cat_sf"/>
</dbReference>
<dbReference type="eggNOG" id="COG1053">
    <property type="taxonomic scope" value="Bacteria"/>
</dbReference>
<keyword evidence="3 5" id="KW-0274">FAD</keyword>
<dbReference type="InterPro" id="IPR036188">
    <property type="entry name" value="FAD/NAD-bd_sf"/>
</dbReference>
<dbReference type="STRING" id="1125699.HMPREF9194_01355"/>
<dbReference type="Gene3D" id="3.50.50.60">
    <property type="entry name" value="FAD/NAD(P)-binding domain"/>
    <property type="match status" value="2"/>
</dbReference>
<evidence type="ECO:0000256" key="2">
    <source>
        <dbReference type="ARBA" id="ARBA00022630"/>
    </source>
</evidence>
<comment type="similarity">
    <text evidence="1 5">Belongs to the FAD-dependent oxidoreductase 2 family. FRD/SDH subfamily.</text>
</comment>
<protein>
    <recommendedName>
        <fullName evidence="5">Urocanate reductase</fullName>
        <ecNumber evidence="5">1.3.99.33</ecNumber>
    </recommendedName>
</protein>
<dbReference type="Pfam" id="PF04205">
    <property type="entry name" value="FMN_bind"/>
    <property type="match status" value="1"/>
</dbReference>
<dbReference type="InterPro" id="IPR007329">
    <property type="entry name" value="FMN-bd"/>
</dbReference>
<dbReference type="GO" id="GO:0010181">
    <property type="term" value="F:FMN binding"/>
    <property type="evidence" value="ECO:0007669"/>
    <property type="project" value="InterPro"/>
</dbReference>
<dbReference type="SUPFAM" id="SSF56425">
    <property type="entry name" value="Succinate dehydrogenase/fumarate reductase flavoprotein, catalytic domain"/>
    <property type="match status" value="1"/>
</dbReference>
<dbReference type="Proteomes" id="UP000014541">
    <property type="component" value="Unassembled WGS sequence"/>
</dbReference>
<reference evidence="7 8" key="1">
    <citation type="submission" date="2013-04" db="EMBL/GenBank/DDBJ databases">
        <title>The Genome Sequence of Treponema maltophilum ATCC 51939.</title>
        <authorList>
            <consortium name="The Broad Institute Genomics Platform"/>
            <person name="Earl A."/>
            <person name="Ward D."/>
            <person name="Feldgarden M."/>
            <person name="Gevers D."/>
            <person name="Leonetti C."/>
            <person name="Blanton J.M."/>
            <person name="Dewhirst F.E."/>
            <person name="Izard J."/>
            <person name="Walker B."/>
            <person name="Young S."/>
            <person name="Zeng Q."/>
            <person name="Gargeya S."/>
            <person name="Fitzgerald M."/>
            <person name="Haas B."/>
            <person name="Abouelleil A."/>
            <person name="Allen A.W."/>
            <person name="Alvarado L."/>
            <person name="Arachchi H.M."/>
            <person name="Berlin A.M."/>
            <person name="Chapman S.B."/>
            <person name="Gainer-Dewar J."/>
            <person name="Goldberg J."/>
            <person name="Griggs A."/>
            <person name="Gujja S."/>
            <person name="Hansen M."/>
            <person name="Howarth C."/>
            <person name="Imamovic A."/>
            <person name="Ireland A."/>
            <person name="Larimer J."/>
            <person name="McCowan C."/>
            <person name="Murphy C."/>
            <person name="Pearson M."/>
            <person name="Poon T.W."/>
            <person name="Priest M."/>
            <person name="Roberts A."/>
            <person name="Saif S."/>
            <person name="Shea T."/>
            <person name="Sisk P."/>
            <person name="Sykes S."/>
            <person name="Wortman J."/>
            <person name="Nusbaum C."/>
            <person name="Birren B."/>
        </authorList>
    </citation>
    <scope>NUCLEOTIDE SEQUENCE [LARGE SCALE GENOMIC DNA]</scope>
    <source>
        <strain evidence="7 8">ATCC 51939</strain>
    </source>
</reference>
<gene>
    <name evidence="7" type="ORF">HMPREF9194_01355</name>
</gene>
<comment type="catalytic activity">
    <reaction evidence="5">
        <text>dihydrourocanate + A = urocanate + AH2</text>
        <dbReference type="Rhea" id="RHEA:36059"/>
        <dbReference type="ChEBI" id="CHEBI:13193"/>
        <dbReference type="ChEBI" id="CHEBI:17499"/>
        <dbReference type="ChEBI" id="CHEBI:27247"/>
        <dbReference type="ChEBI" id="CHEBI:72991"/>
        <dbReference type="EC" id="1.3.99.33"/>
    </reaction>
</comment>
<dbReference type="Pfam" id="PF00890">
    <property type="entry name" value="FAD_binding_2"/>
    <property type="match status" value="1"/>
</dbReference>
<keyword evidence="5" id="KW-0732">Signal</keyword>
<dbReference type="eggNOG" id="COG3976">
    <property type="taxonomic scope" value="Bacteria"/>
</dbReference>
<dbReference type="HOGENOM" id="CLU_011398_4_0_12"/>
<evidence type="ECO:0000256" key="3">
    <source>
        <dbReference type="ARBA" id="ARBA00022827"/>
    </source>
</evidence>
<feature type="chain" id="PRO_5022251459" description="Urocanate reductase" evidence="5">
    <location>
        <begin position="23"/>
        <end position="648"/>
    </location>
</feature>
<organism evidence="7 8">
    <name type="scientific">Treponema maltophilum ATCC 51939</name>
    <dbReference type="NCBI Taxonomy" id="1125699"/>
    <lineage>
        <taxon>Bacteria</taxon>
        <taxon>Pseudomonadati</taxon>
        <taxon>Spirochaetota</taxon>
        <taxon>Spirochaetia</taxon>
        <taxon>Spirochaetales</taxon>
        <taxon>Treponemataceae</taxon>
        <taxon>Treponema</taxon>
    </lineage>
</organism>
<proteinExistence type="inferred from homology"/>
<dbReference type="OrthoDB" id="311713at2"/>
<dbReference type="EC" id="1.3.99.33" evidence="5"/>
<dbReference type="SUPFAM" id="SSF51905">
    <property type="entry name" value="FAD/NAD(P)-binding domain"/>
    <property type="match status" value="1"/>
</dbReference>
<dbReference type="EMBL" id="ATFF01000006">
    <property type="protein sequence ID" value="EPF31026.1"/>
    <property type="molecule type" value="Genomic_DNA"/>
</dbReference>
<dbReference type="RefSeq" id="WP_016525637.1">
    <property type="nucleotide sequence ID" value="NZ_KE332518.1"/>
</dbReference>
<evidence type="ECO:0000256" key="1">
    <source>
        <dbReference type="ARBA" id="ARBA00008040"/>
    </source>
</evidence>
<evidence type="ECO:0000256" key="4">
    <source>
        <dbReference type="ARBA" id="ARBA00023002"/>
    </source>
</evidence>
<dbReference type="InterPro" id="IPR050315">
    <property type="entry name" value="FAD-oxidoreductase_2"/>
</dbReference>
<dbReference type="SMART" id="SM00900">
    <property type="entry name" value="FMN_bind"/>
    <property type="match status" value="1"/>
</dbReference>
<comment type="cofactor">
    <cofactor evidence="5">
        <name>FAD</name>
        <dbReference type="ChEBI" id="CHEBI:57692"/>
    </cofactor>
    <text evidence="5">Binds 1 FAD per subunit.</text>
</comment>
<dbReference type="GO" id="GO:0016020">
    <property type="term" value="C:membrane"/>
    <property type="evidence" value="ECO:0007669"/>
    <property type="project" value="InterPro"/>
</dbReference>
<dbReference type="Gene3D" id="3.90.1010.20">
    <property type="match status" value="1"/>
</dbReference>
<dbReference type="PANTHER" id="PTHR43400:SF7">
    <property type="entry name" value="FAD-DEPENDENT OXIDOREDUCTASE 2 FAD BINDING DOMAIN-CONTAINING PROTEIN"/>
    <property type="match status" value="1"/>
</dbReference>
<keyword evidence="4 5" id="KW-0560">Oxidoreductase</keyword>
<evidence type="ECO:0000313" key="7">
    <source>
        <dbReference type="EMBL" id="EPF31026.1"/>
    </source>
</evidence>
<dbReference type="InterPro" id="IPR010960">
    <property type="entry name" value="Flavocytochrome_c"/>
</dbReference>
<name>S3K277_TREMA</name>
<dbReference type="InterPro" id="IPR003953">
    <property type="entry name" value="FAD-dep_OxRdtase_2_FAD-bd"/>
</dbReference>
<dbReference type="PATRIC" id="fig|1125699.3.peg.1368"/>
<dbReference type="AlphaFoldDB" id="S3K277"/>
<evidence type="ECO:0000313" key="8">
    <source>
        <dbReference type="Proteomes" id="UP000014541"/>
    </source>
</evidence>
<comment type="caution">
    <text evidence="7">The sequence shown here is derived from an EMBL/GenBank/DDBJ whole genome shotgun (WGS) entry which is preliminary data.</text>
</comment>
<keyword evidence="2 5" id="KW-0285">Flavoprotein</keyword>
<evidence type="ECO:0000259" key="6">
    <source>
        <dbReference type="SMART" id="SM00900"/>
    </source>
</evidence>
<feature type="domain" description="FMN-binding" evidence="6">
    <location>
        <begin position="40"/>
        <end position="114"/>
    </location>
</feature>